<dbReference type="PANTHER" id="PTHR18898">
    <property type="entry name" value="NUCLEOPROTEIN TPR-RELATED"/>
    <property type="match status" value="1"/>
</dbReference>
<dbReference type="PANTHER" id="PTHR18898:SF2">
    <property type="entry name" value="NUCLEOPROTEIN TPR"/>
    <property type="match status" value="1"/>
</dbReference>
<feature type="coiled-coil region" evidence="1">
    <location>
        <begin position="79"/>
        <end position="113"/>
    </location>
</feature>
<reference evidence="4" key="1">
    <citation type="submission" date="2020-07" db="EMBL/GenBank/DDBJ databases">
        <title>The High-quality genome of the commercially important snow crab, Chionoecetes opilio.</title>
        <authorList>
            <person name="Jeong J.-H."/>
            <person name="Ryu S."/>
        </authorList>
    </citation>
    <scope>NUCLEOTIDE SEQUENCE</scope>
    <source>
        <strain evidence="4">MADBK_172401_WGS</strain>
        <tissue evidence="4">Digestive gland</tissue>
    </source>
</reference>
<dbReference type="Gene3D" id="1.10.287.1490">
    <property type="match status" value="1"/>
</dbReference>
<evidence type="ECO:0000313" key="4">
    <source>
        <dbReference type="EMBL" id="KAG0724324.1"/>
    </source>
</evidence>
<dbReference type="AlphaFoldDB" id="A0A8J5CX61"/>
<keyword evidence="1" id="KW-0175">Coiled coil</keyword>
<proteinExistence type="predicted"/>
<comment type="caution">
    <text evidence="4">The sequence shown here is derived from an EMBL/GenBank/DDBJ whole genome shotgun (WGS) entry which is preliminary data.</text>
</comment>
<evidence type="ECO:0000256" key="1">
    <source>
        <dbReference type="SAM" id="Coils"/>
    </source>
</evidence>
<organism evidence="4 5">
    <name type="scientific">Chionoecetes opilio</name>
    <name type="common">Atlantic snow crab</name>
    <name type="synonym">Cancer opilio</name>
    <dbReference type="NCBI Taxonomy" id="41210"/>
    <lineage>
        <taxon>Eukaryota</taxon>
        <taxon>Metazoa</taxon>
        <taxon>Ecdysozoa</taxon>
        <taxon>Arthropoda</taxon>
        <taxon>Crustacea</taxon>
        <taxon>Multicrustacea</taxon>
        <taxon>Malacostraca</taxon>
        <taxon>Eumalacostraca</taxon>
        <taxon>Eucarida</taxon>
        <taxon>Decapoda</taxon>
        <taxon>Pleocyemata</taxon>
        <taxon>Brachyura</taxon>
        <taxon>Eubrachyura</taxon>
        <taxon>Majoidea</taxon>
        <taxon>Majidae</taxon>
        <taxon>Chionoecetes</taxon>
    </lineage>
</organism>
<evidence type="ECO:0000256" key="2">
    <source>
        <dbReference type="SAM" id="MobiDB-lite"/>
    </source>
</evidence>
<gene>
    <name evidence="4" type="primary">TPR_0</name>
    <name evidence="4" type="ORF">GWK47_040834</name>
</gene>
<dbReference type="InterPro" id="IPR012929">
    <property type="entry name" value="Nucleoprot-TPR/MLP1-2_dom"/>
</dbReference>
<feature type="region of interest" description="Disordered" evidence="2">
    <location>
        <begin position="566"/>
        <end position="589"/>
    </location>
</feature>
<feature type="region of interest" description="Disordered" evidence="2">
    <location>
        <begin position="1"/>
        <end position="27"/>
    </location>
</feature>
<name>A0A8J5CX61_CHIOP</name>
<feature type="coiled-coil region" evidence="1">
    <location>
        <begin position="368"/>
        <end position="458"/>
    </location>
</feature>
<accession>A0A8J5CX61</accession>
<feature type="domain" description="Nucleoprotein TPR/MLP1-2" evidence="3">
    <location>
        <begin position="430"/>
        <end position="557"/>
    </location>
</feature>
<dbReference type="GO" id="GO:0017056">
    <property type="term" value="F:structural constituent of nuclear pore"/>
    <property type="evidence" value="ECO:0007669"/>
    <property type="project" value="TreeGrafter"/>
</dbReference>
<feature type="coiled-coil region" evidence="1">
    <location>
        <begin position="153"/>
        <end position="229"/>
    </location>
</feature>
<evidence type="ECO:0000313" key="5">
    <source>
        <dbReference type="Proteomes" id="UP000770661"/>
    </source>
</evidence>
<dbReference type="GO" id="GO:0005643">
    <property type="term" value="C:nuclear pore"/>
    <property type="evidence" value="ECO:0007669"/>
    <property type="project" value="TreeGrafter"/>
</dbReference>
<dbReference type="Pfam" id="PF07926">
    <property type="entry name" value="TPR_MLP1_2"/>
    <property type="match status" value="1"/>
</dbReference>
<sequence>MNLRVSLRELSDQLESSEQSAVDEKTKELKEELTAAKGQLSELTTARERQEALMTNLVHQRDMYRTLLTQQSPKAEAPAEGSQNKINNLNQELEHSKKEMTTLKKEHEDYRSEKAKNDKILQKDYDNLRGTMDKTRNENIKLLSQAEYNNERIKTLQNNGDVLRRQIAALEKNNTTLNGIIGRHEGSIDTLRNEYLTLQKKISRAEIAVDNLREEKTLLKETEARLLAERESMSRGNTSQAMVLANLETIKINLERKDSEEKMRNDNRIAELTEQVSLLKAKLASNSDIVAAEEKVNELEARIKTMHEEYATTTKQLLEVRAELTSTKAKISDLQERAKVQPSPGARARGMSPVGSMPLRSAGPSPQVRDLEVQLAEEKAKVTALQTALDQSKRSVNELMELSKQHEKQLADSTEACKTANEEFNKLKKEADENENKLNKTETQLREAVEEGETLKSLLNAKLAKTAGEVQDKYEREVILHAADLTALATLKERQAEYNTELQEAVSAKGKAEEAVRETRLGFEERETTLRKENKELMVRSHELEEQNKSLLDQFTQLSDKMAAMQRKFTSTEGEGQKAPFTEDEARSSDQLREIIKYLRRERDVTSGKFDLSEAENQRIEAQRTALRNQVTN</sequence>
<protein>
    <submittedName>
        <fullName evidence="4">Nucleoprotein TPR</fullName>
    </submittedName>
</protein>
<feature type="compositionally biased region" description="Basic and acidic residues" evidence="2">
    <location>
        <begin position="1"/>
        <end position="11"/>
    </location>
</feature>
<keyword evidence="5" id="KW-1185">Reference proteome</keyword>
<evidence type="ECO:0000259" key="3">
    <source>
        <dbReference type="Pfam" id="PF07926"/>
    </source>
</evidence>
<dbReference type="GO" id="GO:0034399">
    <property type="term" value="C:nuclear periphery"/>
    <property type="evidence" value="ECO:0007669"/>
    <property type="project" value="UniProtKB-ARBA"/>
</dbReference>
<dbReference type="Proteomes" id="UP000770661">
    <property type="component" value="Unassembled WGS sequence"/>
</dbReference>
<dbReference type="GO" id="GO:0006406">
    <property type="term" value="P:mRNA export from nucleus"/>
    <property type="evidence" value="ECO:0007669"/>
    <property type="project" value="TreeGrafter"/>
</dbReference>
<feature type="region of interest" description="Disordered" evidence="2">
    <location>
        <begin position="334"/>
        <end position="365"/>
    </location>
</feature>
<dbReference type="GO" id="GO:1901673">
    <property type="term" value="P:regulation of mitotic spindle assembly"/>
    <property type="evidence" value="ECO:0007669"/>
    <property type="project" value="TreeGrafter"/>
</dbReference>
<dbReference type="GO" id="GO:0006606">
    <property type="term" value="P:protein import into nucleus"/>
    <property type="evidence" value="ECO:0007669"/>
    <property type="project" value="InterPro"/>
</dbReference>
<dbReference type="OrthoDB" id="343070at2759"/>
<dbReference type="EMBL" id="JACEEZ010007069">
    <property type="protein sequence ID" value="KAG0724324.1"/>
    <property type="molecule type" value="Genomic_DNA"/>
</dbReference>